<keyword evidence="1" id="KW-0812">Transmembrane</keyword>
<dbReference type="OrthoDB" id="4463103at2"/>
<organism evidence="2 3">
    <name type="scientific">Actinacidiphila oryziradicis</name>
    <dbReference type="NCBI Taxonomy" id="2571141"/>
    <lineage>
        <taxon>Bacteria</taxon>
        <taxon>Bacillati</taxon>
        <taxon>Actinomycetota</taxon>
        <taxon>Actinomycetes</taxon>
        <taxon>Kitasatosporales</taxon>
        <taxon>Streptomycetaceae</taxon>
        <taxon>Actinacidiphila</taxon>
    </lineage>
</organism>
<evidence type="ECO:0000313" key="3">
    <source>
        <dbReference type="Proteomes" id="UP000305778"/>
    </source>
</evidence>
<accession>A0A4U0SBX9</accession>
<keyword evidence="1" id="KW-0472">Membrane</keyword>
<proteinExistence type="predicted"/>
<protein>
    <submittedName>
        <fullName evidence="2">Uncharacterized protein</fullName>
    </submittedName>
</protein>
<dbReference type="EMBL" id="SUMC01000139">
    <property type="protein sequence ID" value="TJZ97834.1"/>
    <property type="molecule type" value="Genomic_DNA"/>
</dbReference>
<dbReference type="AlphaFoldDB" id="A0A4U0SBX9"/>
<comment type="caution">
    <text evidence="2">The sequence shown here is derived from an EMBL/GenBank/DDBJ whole genome shotgun (WGS) entry which is preliminary data.</text>
</comment>
<reference evidence="2 3" key="1">
    <citation type="submission" date="2019-04" db="EMBL/GenBank/DDBJ databases">
        <title>Streptomyces oryziradicis sp. nov., a novel actinomycete isolated from rhizosphere soil of rice (Oryza sativa L.).</title>
        <authorList>
            <person name="Li C."/>
        </authorList>
    </citation>
    <scope>NUCLEOTIDE SEQUENCE [LARGE SCALE GENOMIC DNA]</scope>
    <source>
        <strain evidence="2 3">NEAU-C40</strain>
    </source>
</reference>
<dbReference type="Proteomes" id="UP000305778">
    <property type="component" value="Unassembled WGS sequence"/>
</dbReference>
<keyword evidence="3" id="KW-1185">Reference proteome</keyword>
<name>A0A4U0SBX9_9ACTN</name>
<keyword evidence="1" id="KW-1133">Transmembrane helix</keyword>
<evidence type="ECO:0000256" key="1">
    <source>
        <dbReference type="SAM" id="Phobius"/>
    </source>
</evidence>
<sequence>MSTTDLTVLALSCPVAVGLGAVRGMAIELSELGGRLYQRYRWRTPLVWVAVVAARLGLAWVAHAAGAAHVSGTGSLLLALGLTLGGEAATVTYRAGSA</sequence>
<gene>
    <name evidence="2" type="ORF">FCI23_49230</name>
</gene>
<dbReference type="RefSeq" id="WP_136730503.1">
    <property type="nucleotide sequence ID" value="NZ_SUMC01000139.1"/>
</dbReference>
<evidence type="ECO:0000313" key="2">
    <source>
        <dbReference type="EMBL" id="TJZ97834.1"/>
    </source>
</evidence>
<feature type="transmembrane region" description="Helical" evidence="1">
    <location>
        <begin position="46"/>
        <end position="68"/>
    </location>
</feature>